<organism evidence="1 2">
    <name type="scientific">Massilia jejuensis</name>
    <dbReference type="NCBI Taxonomy" id="648894"/>
    <lineage>
        <taxon>Bacteria</taxon>
        <taxon>Pseudomonadati</taxon>
        <taxon>Pseudomonadota</taxon>
        <taxon>Betaproteobacteria</taxon>
        <taxon>Burkholderiales</taxon>
        <taxon>Oxalobacteraceae</taxon>
        <taxon>Telluria group</taxon>
        <taxon>Massilia</taxon>
    </lineage>
</organism>
<dbReference type="PANTHER" id="PTHR30348">
    <property type="entry name" value="UNCHARACTERIZED PROTEIN YECE"/>
    <property type="match status" value="1"/>
</dbReference>
<proteinExistence type="predicted"/>
<protein>
    <submittedName>
        <fullName evidence="1">DUF72 domain-containing protein</fullName>
    </submittedName>
</protein>
<dbReference type="Pfam" id="PF01904">
    <property type="entry name" value="DUF72"/>
    <property type="match status" value="1"/>
</dbReference>
<dbReference type="EMBL" id="JBHSMS010000013">
    <property type="protein sequence ID" value="MFC5510228.1"/>
    <property type="molecule type" value="Genomic_DNA"/>
</dbReference>
<dbReference type="Gene3D" id="3.20.20.410">
    <property type="entry name" value="Protein of unknown function UPF0759"/>
    <property type="match status" value="1"/>
</dbReference>
<comment type="caution">
    <text evidence="1">The sequence shown here is derived from an EMBL/GenBank/DDBJ whole genome shotgun (WGS) entry which is preliminary data.</text>
</comment>
<evidence type="ECO:0000313" key="1">
    <source>
        <dbReference type="EMBL" id="MFC5510228.1"/>
    </source>
</evidence>
<dbReference type="InterPro" id="IPR036520">
    <property type="entry name" value="UPF0759_sf"/>
</dbReference>
<dbReference type="SUPFAM" id="SSF117396">
    <property type="entry name" value="TM1631-like"/>
    <property type="match status" value="1"/>
</dbReference>
<reference evidence="2" key="1">
    <citation type="journal article" date="2019" name="Int. J. Syst. Evol. Microbiol.">
        <title>The Global Catalogue of Microorganisms (GCM) 10K type strain sequencing project: providing services to taxonomists for standard genome sequencing and annotation.</title>
        <authorList>
            <consortium name="The Broad Institute Genomics Platform"/>
            <consortium name="The Broad Institute Genome Sequencing Center for Infectious Disease"/>
            <person name="Wu L."/>
            <person name="Ma J."/>
        </authorList>
    </citation>
    <scope>NUCLEOTIDE SEQUENCE [LARGE SCALE GENOMIC DNA]</scope>
    <source>
        <strain evidence="2">CCUG 38813</strain>
    </source>
</reference>
<gene>
    <name evidence="1" type="ORF">ACFPOU_03685</name>
</gene>
<accession>A0ABW0PCX9</accession>
<sequence>MKKSSDAATALIGCAGWNIPKEAAERFPEAGSHLERYAAVFPAVEINTSFYKPHRPATYARWAESVPDDFRFAVKVPRSITHDAQMRGIDGLLARFAGEVGELKHKLGCLLVQFPPKLGFHDETARDFFMKLEDTFGCMVACEGRHPSWFSETATEVLRERKVTRVIADPAAGQPGPHVPTTSDLYVRLHGAPRIYYSSYSRDYLDALVRDLTVHGAAGRQVWCIFDNTAAGEAVPNALDVLTALRGGVPPPA</sequence>
<keyword evidence="2" id="KW-1185">Reference proteome</keyword>
<dbReference type="RefSeq" id="WP_379717327.1">
    <property type="nucleotide sequence ID" value="NZ_JBHSMS010000013.1"/>
</dbReference>
<evidence type="ECO:0000313" key="2">
    <source>
        <dbReference type="Proteomes" id="UP001596031"/>
    </source>
</evidence>
<dbReference type="PANTHER" id="PTHR30348:SF14">
    <property type="entry name" value="BLR8050 PROTEIN"/>
    <property type="match status" value="1"/>
</dbReference>
<dbReference type="Proteomes" id="UP001596031">
    <property type="component" value="Unassembled WGS sequence"/>
</dbReference>
<name>A0ABW0PCX9_9BURK</name>
<dbReference type="InterPro" id="IPR002763">
    <property type="entry name" value="DUF72"/>
</dbReference>